<dbReference type="GO" id="GO:0016020">
    <property type="term" value="C:membrane"/>
    <property type="evidence" value="ECO:0007669"/>
    <property type="project" value="GOC"/>
</dbReference>
<dbReference type="GO" id="GO:0009247">
    <property type="term" value="P:glycolipid biosynthetic process"/>
    <property type="evidence" value="ECO:0007669"/>
    <property type="project" value="InterPro"/>
</dbReference>
<dbReference type="OrthoDB" id="9810950at2"/>
<organism evidence="5 6">
    <name type="scientific">Micromonospora viridifaciens</name>
    <dbReference type="NCBI Taxonomy" id="1881"/>
    <lineage>
        <taxon>Bacteria</taxon>
        <taxon>Bacillati</taxon>
        <taxon>Actinomycetota</taxon>
        <taxon>Actinomycetes</taxon>
        <taxon>Micromonosporales</taxon>
        <taxon>Micromonosporaceae</taxon>
        <taxon>Micromonospora</taxon>
    </lineage>
</organism>
<dbReference type="InterPro" id="IPR009695">
    <property type="entry name" value="Diacylglyc_glucosyltr_N"/>
</dbReference>
<gene>
    <name evidence="5" type="ORF">GA0074695_3167</name>
</gene>
<feature type="domain" description="Diacylglycerol glucosyltransferase N-terminal" evidence="4">
    <location>
        <begin position="20"/>
        <end position="185"/>
    </location>
</feature>
<evidence type="ECO:0000256" key="2">
    <source>
        <dbReference type="ARBA" id="ARBA00022676"/>
    </source>
</evidence>
<dbReference type="AlphaFoldDB" id="A0A1C4XBS4"/>
<dbReference type="GO" id="GO:0016758">
    <property type="term" value="F:hexosyltransferase activity"/>
    <property type="evidence" value="ECO:0007669"/>
    <property type="project" value="InterPro"/>
</dbReference>
<evidence type="ECO:0000256" key="3">
    <source>
        <dbReference type="ARBA" id="ARBA00022679"/>
    </source>
</evidence>
<dbReference type="PANTHER" id="PTHR43025">
    <property type="entry name" value="MONOGALACTOSYLDIACYLGLYCEROL SYNTHASE"/>
    <property type="match status" value="1"/>
</dbReference>
<evidence type="ECO:0000313" key="5">
    <source>
        <dbReference type="EMBL" id="SCF05804.1"/>
    </source>
</evidence>
<dbReference type="SUPFAM" id="SSF53756">
    <property type="entry name" value="UDP-Glycosyltransferase/glycogen phosphorylase"/>
    <property type="match status" value="1"/>
</dbReference>
<keyword evidence="6" id="KW-1185">Reference proteome</keyword>
<protein>
    <submittedName>
        <fullName evidence="5">Processive 1,2-diacylglycerol beta-glucosyltransferase</fullName>
    </submittedName>
</protein>
<dbReference type="Pfam" id="PF06925">
    <property type="entry name" value="MGDG_synth"/>
    <property type="match status" value="1"/>
</dbReference>
<sequence length="387" mass="42048">MASRQIHRVLVVGAPFGDGHMRAAEAVGRLLRQRNPDLDVAVEDISVHLFRPLPLDRALRSAYRWSSTHFRGRPHQGLYRVAGRWPGLVCGLSDLAVGRSAQRWLRRMAPDLVIATHPVAGYLCARRLAARDVPVVPLVTDSGPVNRIWFHGRYHRLLLTDPGTREHAVRELDRNADVAVVGAPVLPALQRRRQRVESRHTLGLDQRFTVLLTAGGAGLGRGVLAAARHLADSGLDVQLILNAGDNRALLARFQEIAVDRPCLVRGPSDDFEVLLAACDLVVGKAGWFTLNEAAFSGRPTLIVDAVPGQEECNARAAEALGMARRVQPAEIVPWVRRYADAPDLLRADFRVDGPAEFVAGWPLRLADALGDLLRIAGPTSGPGGSAG</sequence>
<keyword evidence="2" id="KW-0328">Glycosyltransferase</keyword>
<name>A0A1C4XBS4_MICVI</name>
<dbReference type="PANTHER" id="PTHR43025:SF3">
    <property type="entry name" value="MONOGALACTOSYLDIACYLGLYCEROL SYNTHASE 1, CHLOROPLASTIC"/>
    <property type="match status" value="1"/>
</dbReference>
<evidence type="ECO:0000313" key="6">
    <source>
        <dbReference type="Proteomes" id="UP000198242"/>
    </source>
</evidence>
<evidence type="ECO:0000259" key="4">
    <source>
        <dbReference type="Pfam" id="PF06925"/>
    </source>
</evidence>
<dbReference type="InterPro" id="IPR050519">
    <property type="entry name" value="Glycosyltransf_28_UgtP"/>
</dbReference>
<evidence type="ECO:0000256" key="1">
    <source>
        <dbReference type="ARBA" id="ARBA00006962"/>
    </source>
</evidence>
<dbReference type="Proteomes" id="UP000198242">
    <property type="component" value="Chromosome I"/>
</dbReference>
<dbReference type="RefSeq" id="WP_157744479.1">
    <property type="nucleotide sequence ID" value="NZ_LT607411.1"/>
</dbReference>
<dbReference type="EMBL" id="LT607411">
    <property type="protein sequence ID" value="SCF05804.1"/>
    <property type="molecule type" value="Genomic_DNA"/>
</dbReference>
<comment type="similarity">
    <text evidence="1">Belongs to the glycosyltransferase 28 family.</text>
</comment>
<dbReference type="Gene3D" id="3.40.50.2000">
    <property type="entry name" value="Glycogen Phosphorylase B"/>
    <property type="match status" value="1"/>
</dbReference>
<proteinExistence type="inferred from homology"/>
<accession>A0A1C4XBS4</accession>
<reference evidence="6" key="1">
    <citation type="submission" date="2016-06" db="EMBL/GenBank/DDBJ databases">
        <authorList>
            <person name="Varghese N."/>
            <person name="Submissions Spin"/>
        </authorList>
    </citation>
    <scope>NUCLEOTIDE SEQUENCE [LARGE SCALE GENOMIC DNA]</scope>
    <source>
        <strain evidence="6">DSM 43909</strain>
    </source>
</reference>
<keyword evidence="3 5" id="KW-0808">Transferase</keyword>